<dbReference type="Proteomes" id="UP000799302">
    <property type="component" value="Unassembled WGS sequence"/>
</dbReference>
<gene>
    <name evidence="1" type="ORF">BT63DRAFT_153696</name>
</gene>
<accession>A0A6A6UQH3</accession>
<name>A0A6A6UQH3_9PEZI</name>
<reference evidence="1" key="1">
    <citation type="journal article" date="2020" name="Stud. Mycol.">
        <title>101 Dothideomycetes genomes: a test case for predicting lifestyles and emergence of pathogens.</title>
        <authorList>
            <person name="Haridas S."/>
            <person name="Albert R."/>
            <person name="Binder M."/>
            <person name="Bloem J."/>
            <person name="Labutti K."/>
            <person name="Salamov A."/>
            <person name="Andreopoulos B."/>
            <person name="Baker S."/>
            <person name="Barry K."/>
            <person name="Bills G."/>
            <person name="Bluhm B."/>
            <person name="Cannon C."/>
            <person name="Castanera R."/>
            <person name="Culley D."/>
            <person name="Daum C."/>
            <person name="Ezra D."/>
            <person name="Gonzalez J."/>
            <person name="Henrissat B."/>
            <person name="Kuo A."/>
            <person name="Liang C."/>
            <person name="Lipzen A."/>
            <person name="Lutzoni F."/>
            <person name="Magnuson J."/>
            <person name="Mondo S."/>
            <person name="Nolan M."/>
            <person name="Ohm R."/>
            <person name="Pangilinan J."/>
            <person name="Park H.-J."/>
            <person name="Ramirez L."/>
            <person name="Alfaro M."/>
            <person name="Sun H."/>
            <person name="Tritt A."/>
            <person name="Yoshinaga Y."/>
            <person name="Zwiers L.-H."/>
            <person name="Turgeon B."/>
            <person name="Goodwin S."/>
            <person name="Spatafora J."/>
            <person name="Crous P."/>
            <person name="Grigoriev I."/>
        </authorList>
    </citation>
    <scope>NUCLEOTIDE SEQUENCE</scope>
    <source>
        <strain evidence="1">CBS 115976</strain>
    </source>
</reference>
<evidence type="ECO:0000313" key="1">
    <source>
        <dbReference type="EMBL" id="KAF2673338.1"/>
    </source>
</evidence>
<sequence>MIANQNNSLSKSAAHGKSGVVFTDLEKFTEGLKLPYRTTTNPPLDFESIALQVHFTGALEIPRKFFEALQNVLWEETPTVMACHDFWKSYLADPILYIFSARKKG</sequence>
<dbReference type="AlphaFoldDB" id="A0A6A6UQH3"/>
<keyword evidence="2" id="KW-1185">Reference proteome</keyword>
<protein>
    <submittedName>
        <fullName evidence="1">Uncharacterized protein</fullName>
    </submittedName>
</protein>
<dbReference type="EMBL" id="MU004231">
    <property type="protein sequence ID" value="KAF2673338.1"/>
    <property type="molecule type" value="Genomic_DNA"/>
</dbReference>
<proteinExistence type="predicted"/>
<organism evidence="1 2">
    <name type="scientific">Microthyrium microscopicum</name>
    <dbReference type="NCBI Taxonomy" id="703497"/>
    <lineage>
        <taxon>Eukaryota</taxon>
        <taxon>Fungi</taxon>
        <taxon>Dikarya</taxon>
        <taxon>Ascomycota</taxon>
        <taxon>Pezizomycotina</taxon>
        <taxon>Dothideomycetes</taxon>
        <taxon>Dothideomycetes incertae sedis</taxon>
        <taxon>Microthyriales</taxon>
        <taxon>Microthyriaceae</taxon>
        <taxon>Microthyrium</taxon>
    </lineage>
</organism>
<evidence type="ECO:0000313" key="2">
    <source>
        <dbReference type="Proteomes" id="UP000799302"/>
    </source>
</evidence>
<dbReference type="OrthoDB" id="3647at2759"/>